<dbReference type="PROSITE" id="PS51257">
    <property type="entry name" value="PROKAR_LIPOPROTEIN"/>
    <property type="match status" value="1"/>
</dbReference>
<sequence length="326" mass="38038">MAVSKRFILLTALIVVLSVSCYGVEIEPNLTLDKIAQASEKTSVNTNPTRLGQTDADEITNLLLAAFAALGTVLTWQAIRRESKQQQIKRTFQSKILSDLIRHMYRNKVCICATHWKLQEEGFDRYYPSEEHLLKLKLLPEDLRFDRFDNTPDFYDILHELELKFRNFNIEVDVSLEHLKQQNIDEKTKIRDLEVLEFKSQLLTSDIINLMHTLKLPIEEEKNKRPGESALRYTTMESGNTDQNGLRKKFHAEIPLEYIENVRKFLASKSARYSKLHPAELPSKPCRPDHRNERTGYFDDVLQLSEYLDNDIKGEYPKIHLIEFRA</sequence>
<dbReference type="AlphaFoldDB" id="A0A1R3TDV5"/>
<keyword evidence="2" id="KW-1185">Reference proteome</keyword>
<dbReference type="Proteomes" id="UP000187464">
    <property type="component" value="Chromosome I"/>
</dbReference>
<reference evidence="1 2" key="1">
    <citation type="submission" date="2016-08" db="EMBL/GenBank/DDBJ databases">
        <authorList>
            <person name="Seilhamer J.J."/>
        </authorList>
    </citation>
    <scope>NUCLEOTIDE SEQUENCE [LARGE SCALE GENOMIC DNA]</scope>
    <source>
        <strain evidence="1">M3/6</strain>
    </source>
</reference>
<dbReference type="EMBL" id="LT605205">
    <property type="protein sequence ID" value="SCD22185.1"/>
    <property type="molecule type" value="Genomic_DNA"/>
</dbReference>
<evidence type="ECO:0000313" key="1">
    <source>
        <dbReference type="EMBL" id="SCD22185.1"/>
    </source>
</evidence>
<dbReference type="KEGG" id="psac:PSM36_3401"/>
<proteinExistence type="predicted"/>
<organism evidence="1 2">
    <name type="scientific">Proteiniphilum saccharofermentans</name>
    <dbReference type="NCBI Taxonomy" id="1642647"/>
    <lineage>
        <taxon>Bacteria</taxon>
        <taxon>Pseudomonadati</taxon>
        <taxon>Bacteroidota</taxon>
        <taxon>Bacteroidia</taxon>
        <taxon>Bacteroidales</taxon>
        <taxon>Dysgonomonadaceae</taxon>
        <taxon>Proteiniphilum</taxon>
    </lineage>
</organism>
<accession>A0A1R3TDV5</accession>
<protein>
    <submittedName>
        <fullName evidence="1">Putative membrane protein</fullName>
    </submittedName>
</protein>
<evidence type="ECO:0000313" key="2">
    <source>
        <dbReference type="Proteomes" id="UP000187464"/>
    </source>
</evidence>
<gene>
    <name evidence="1" type="ORF">PSM36_3401</name>
</gene>
<name>A0A1R3TDV5_9BACT</name>
<dbReference type="RefSeq" id="WP_076931866.1">
    <property type="nucleotide sequence ID" value="NZ_LT605205.1"/>
</dbReference>